<keyword evidence="2" id="KW-1185">Reference proteome</keyword>
<protein>
    <submittedName>
        <fullName evidence="1">Uncharacterized protein</fullName>
    </submittedName>
</protein>
<name>A0ABX2RLH5_9ACTN</name>
<dbReference type="PROSITE" id="PS51318">
    <property type="entry name" value="TAT"/>
    <property type="match status" value="1"/>
</dbReference>
<proteinExistence type="predicted"/>
<gene>
    <name evidence="1" type="ORF">HDA35_001850</name>
</gene>
<dbReference type="RefSeq" id="WP_179802413.1">
    <property type="nucleotide sequence ID" value="NZ_JACCCQ010000001.1"/>
</dbReference>
<evidence type="ECO:0000313" key="2">
    <source>
        <dbReference type="Proteomes" id="UP000631553"/>
    </source>
</evidence>
<evidence type="ECO:0000313" key="1">
    <source>
        <dbReference type="EMBL" id="NYF56019.1"/>
    </source>
</evidence>
<organism evidence="1 2">
    <name type="scientific">Micromonospora purpureochromogenes</name>
    <dbReference type="NCBI Taxonomy" id="47872"/>
    <lineage>
        <taxon>Bacteria</taxon>
        <taxon>Bacillati</taxon>
        <taxon>Actinomycetota</taxon>
        <taxon>Actinomycetes</taxon>
        <taxon>Micromonosporales</taxon>
        <taxon>Micromonosporaceae</taxon>
        <taxon>Micromonospora</taxon>
    </lineage>
</organism>
<accession>A0ABX2RLH5</accession>
<dbReference type="Proteomes" id="UP000631553">
    <property type="component" value="Unassembled WGS sequence"/>
</dbReference>
<sequence length="305" mass="32071">MSEAQHEQDSIGRRRLLRRASTVAAGVAGVGVAGVAGATPAQAAAGDPVVQGATNVVDAATTLRNTGARATLRLQNVRTYDQGPGGEVYAEPALQLVPSGTTLSNLAEAGSMGMDVEGNIWIATSQPSDGDNERHVVHTTANSNRIVPLVPQRVLDTRYASSRGLVRETGYLDASGRLLAGRSISLRLTDHLYYADAVFGTLTVVQPTLGGFAQVYPFGTTRPTDFSSINFAPNQIVSNAFVCGIGRDQETGSWATDLISIYTNRTTHVILDITAAVVGAGRVNPRSAMPVRANRIDVGGKAAWE</sequence>
<dbReference type="InterPro" id="IPR006311">
    <property type="entry name" value="TAT_signal"/>
</dbReference>
<comment type="caution">
    <text evidence="1">The sequence shown here is derived from an EMBL/GenBank/DDBJ whole genome shotgun (WGS) entry which is preliminary data.</text>
</comment>
<reference evidence="1 2" key="1">
    <citation type="submission" date="2020-07" db="EMBL/GenBank/DDBJ databases">
        <title>Sequencing the genomes of 1000 actinobacteria strains.</title>
        <authorList>
            <person name="Klenk H.-P."/>
        </authorList>
    </citation>
    <scope>NUCLEOTIDE SEQUENCE [LARGE SCALE GENOMIC DNA]</scope>
    <source>
        <strain evidence="1 2">DSM 43814</strain>
    </source>
</reference>
<dbReference type="EMBL" id="JACCCQ010000001">
    <property type="protein sequence ID" value="NYF56019.1"/>
    <property type="molecule type" value="Genomic_DNA"/>
</dbReference>